<evidence type="ECO:0000313" key="2">
    <source>
        <dbReference type="EMBL" id="OPH50503.1"/>
    </source>
</evidence>
<dbReference type="CDD" id="cd02440">
    <property type="entry name" value="AdoMet_MTases"/>
    <property type="match status" value="1"/>
</dbReference>
<dbReference type="PRINTS" id="PR00040">
    <property type="entry name" value="HTHMERR"/>
</dbReference>
<keyword evidence="3" id="KW-1185">Reference proteome</keyword>
<dbReference type="PROSITE" id="PS00552">
    <property type="entry name" value="HTH_MERR_1"/>
    <property type="match status" value="1"/>
</dbReference>
<dbReference type="InterPro" id="IPR009061">
    <property type="entry name" value="DNA-bd_dom_put_sf"/>
</dbReference>
<dbReference type="EMBL" id="MBTG01000034">
    <property type="protein sequence ID" value="OPH50503.1"/>
    <property type="molecule type" value="Genomic_DNA"/>
</dbReference>
<organism evidence="2 3">
    <name type="scientific">Paenibacillus ferrarius</name>
    <dbReference type="NCBI Taxonomy" id="1469647"/>
    <lineage>
        <taxon>Bacteria</taxon>
        <taxon>Bacillati</taxon>
        <taxon>Bacillota</taxon>
        <taxon>Bacilli</taxon>
        <taxon>Bacillales</taxon>
        <taxon>Paenibacillaceae</taxon>
        <taxon>Paenibacillus</taxon>
    </lineage>
</organism>
<dbReference type="Gene3D" id="1.10.1660.10">
    <property type="match status" value="1"/>
</dbReference>
<proteinExistence type="predicted"/>
<dbReference type="InterPro" id="IPR000551">
    <property type="entry name" value="MerR-type_HTH_dom"/>
</dbReference>
<dbReference type="PROSITE" id="PS50937">
    <property type="entry name" value="HTH_MERR_2"/>
    <property type="match status" value="1"/>
</dbReference>
<dbReference type="Proteomes" id="UP000190626">
    <property type="component" value="Unassembled WGS sequence"/>
</dbReference>
<dbReference type="PANTHER" id="PTHR43591">
    <property type="entry name" value="METHYLTRANSFERASE"/>
    <property type="match status" value="1"/>
</dbReference>
<gene>
    <name evidence="2" type="ORF">BC351_07550</name>
</gene>
<name>A0A1V4HCM7_9BACL</name>
<dbReference type="SUPFAM" id="SSF53335">
    <property type="entry name" value="S-adenosyl-L-methionine-dependent methyltransferases"/>
    <property type="match status" value="1"/>
</dbReference>
<protein>
    <submittedName>
        <fullName evidence="2">MerR family transcriptional regulator</fullName>
    </submittedName>
</protein>
<dbReference type="GO" id="GO:0008757">
    <property type="term" value="F:S-adenosylmethionine-dependent methyltransferase activity"/>
    <property type="evidence" value="ECO:0007669"/>
    <property type="project" value="InterPro"/>
</dbReference>
<dbReference type="GO" id="GO:0006355">
    <property type="term" value="P:regulation of DNA-templated transcription"/>
    <property type="evidence" value="ECO:0007669"/>
    <property type="project" value="InterPro"/>
</dbReference>
<dbReference type="SMART" id="SM00422">
    <property type="entry name" value="HTH_MERR"/>
    <property type="match status" value="1"/>
</dbReference>
<dbReference type="CDD" id="cd01106">
    <property type="entry name" value="HTH_TipAL-Mta"/>
    <property type="match status" value="1"/>
</dbReference>
<dbReference type="STRING" id="1469647.BC351_07550"/>
<dbReference type="Pfam" id="PF13411">
    <property type="entry name" value="MerR_1"/>
    <property type="match status" value="1"/>
</dbReference>
<evidence type="ECO:0000259" key="1">
    <source>
        <dbReference type="PROSITE" id="PS50937"/>
    </source>
</evidence>
<dbReference type="RefSeq" id="WP_079417665.1">
    <property type="nucleotide sequence ID" value="NZ_MBTG01000034.1"/>
</dbReference>
<comment type="caution">
    <text evidence="2">The sequence shown here is derived from an EMBL/GenBank/DDBJ whole genome shotgun (WGS) entry which is preliminary data.</text>
</comment>
<dbReference type="OrthoDB" id="9777497at2"/>
<dbReference type="Pfam" id="PF08241">
    <property type="entry name" value="Methyltransf_11"/>
    <property type="match status" value="1"/>
</dbReference>
<dbReference type="InterPro" id="IPR029063">
    <property type="entry name" value="SAM-dependent_MTases_sf"/>
</dbReference>
<dbReference type="Gene3D" id="3.40.50.150">
    <property type="entry name" value="Vaccinia Virus protein VP39"/>
    <property type="match status" value="1"/>
</dbReference>
<feature type="domain" description="HTH merR-type" evidence="1">
    <location>
        <begin position="7"/>
        <end position="76"/>
    </location>
</feature>
<evidence type="ECO:0000313" key="3">
    <source>
        <dbReference type="Proteomes" id="UP000190626"/>
    </source>
</evidence>
<reference evidence="3" key="1">
    <citation type="submission" date="2016-07" db="EMBL/GenBank/DDBJ databases">
        <authorList>
            <person name="Florea S."/>
            <person name="Webb J.S."/>
            <person name="Jaromczyk J."/>
            <person name="Schardl C.L."/>
        </authorList>
    </citation>
    <scope>NUCLEOTIDE SEQUENCE [LARGE SCALE GENOMIC DNA]</scope>
    <source>
        <strain evidence="3">CY1</strain>
    </source>
</reference>
<dbReference type="InterPro" id="IPR013216">
    <property type="entry name" value="Methyltransf_11"/>
</dbReference>
<accession>A0A1V4HCM7</accession>
<dbReference type="GO" id="GO:0003677">
    <property type="term" value="F:DNA binding"/>
    <property type="evidence" value="ECO:0007669"/>
    <property type="project" value="InterPro"/>
</dbReference>
<dbReference type="SUPFAM" id="SSF46955">
    <property type="entry name" value="Putative DNA-binding domain"/>
    <property type="match status" value="1"/>
</dbReference>
<sequence>MTDKSKYVTTGQIAKRTGLTLRTLRYYDQIGLLSPSQNEDASRRLYSKQDLIKLQKIQTLKYIGLSLQEINKIINENSLLEQDLRSSLAMQKEIMMQKTAHMNYVIRAISKAMALLDEQKDAVDWEGLEDLIHIVHTEKDWAEQYQTAYRLQARIDLYDNFSVNKIGWHQWFFQHLRDQPDLKILELGCGSGTLWSRNIDQIPQSWHITLTDLSVGMLEEARKQLDEDERFKFLVVDAQAIPFHNEQFDIVIANHMLYHVPNIPKAISEIYRVMKSDAVFYASTMSKGHLREIEHMANAFDPEMQVLDPVMERFEFGNGYELLAGLFSDIKLIRYVDEMNVDQIQPLLNYMTSTPMNARNRLIGATMDTFRSFLQNLLDRDGSIHITKDSGFFQAKKSI</sequence>
<dbReference type="AlphaFoldDB" id="A0A1V4HCM7"/>